<sequence length="152" mass="17122">MIIKQRSLLLLGFICSTLTGCLFPTSSKPISTVGKNQQWLSKLTIRNYVDHCVVMAPRQVVHRREGSFLEGVLYSMEPLKQCGCDSFLLDYRLQEVVSSQNKGLQKTMNWEVSRLVAPLPGKSKHFSVALKTDPAIYYRGKLVVTLKCPPGY</sequence>
<dbReference type="InterPro" id="IPR018696">
    <property type="entry name" value="DUF2195"/>
</dbReference>
<evidence type="ECO:0000313" key="2">
    <source>
        <dbReference type="EMBL" id="MBU2709439.1"/>
    </source>
</evidence>
<keyword evidence="1" id="KW-0732">Signal</keyword>
<evidence type="ECO:0000256" key="1">
    <source>
        <dbReference type="SAM" id="SignalP"/>
    </source>
</evidence>
<organism evidence="2 3">
    <name type="scientific">Zooshikella harenae</name>
    <dbReference type="NCBI Taxonomy" id="2827238"/>
    <lineage>
        <taxon>Bacteria</taxon>
        <taxon>Pseudomonadati</taxon>
        <taxon>Pseudomonadota</taxon>
        <taxon>Gammaproteobacteria</taxon>
        <taxon>Oceanospirillales</taxon>
        <taxon>Zooshikellaceae</taxon>
        <taxon>Zooshikella</taxon>
    </lineage>
</organism>
<dbReference type="Pfam" id="PF09961">
    <property type="entry name" value="DUF2195"/>
    <property type="match status" value="1"/>
</dbReference>
<dbReference type="Proteomes" id="UP000690515">
    <property type="component" value="Unassembled WGS sequence"/>
</dbReference>
<dbReference type="PROSITE" id="PS51257">
    <property type="entry name" value="PROKAR_LIPOPROTEIN"/>
    <property type="match status" value="1"/>
</dbReference>
<feature type="chain" id="PRO_5047212656" evidence="1">
    <location>
        <begin position="21"/>
        <end position="152"/>
    </location>
</feature>
<comment type="caution">
    <text evidence="2">The sequence shown here is derived from an EMBL/GenBank/DDBJ whole genome shotgun (WGS) entry which is preliminary data.</text>
</comment>
<protein>
    <submittedName>
        <fullName evidence="2">DUF2195 family protein</fullName>
    </submittedName>
</protein>
<name>A0ABS5Z617_9GAMM</name>
<dbReference type="RefSeq" id="WP_215817611.1">
    <property type="nucleotide sequence ID" value="NZ_JAGSOY010000001.1"/>
</dbReference>
<gene>
    <name evidence="2" type="ORF">KCG35_00045</name>
</gene>
<reference evidence="2 3" key="1">
    <citation type="submission" date="2021-04" db="EMBL/GenBank/DDBJ databases">
        <authorList>
            <person name="Pira H."/>
            <person name="Risdian C."/>
            <person name="Wink J."/>
        </authorList>
    </citation>
    <scope>NUCLEOTIDE SEQUENCE [LARGE SCALE GENOMIC DNA]</scope>
    <source>
        <strain evidence="2 3">WH53</strain>
    </source>
</reference>
<feature type="signal peptide" evidence="1">
    <location>
        <begin position="1"/>
        <end position="20"/>
    </location>
</feature>
<proteinExistence type="predicted"/>
<accession>A0ABS5Z617</accession>
<evidence type="ECO:0000313" key="3">
    <source>
        <dbReference type="Proteomes" id="UP000690515"/>
    </source>
</evidence>
<dbReference type="EMBL" id="JAGSOY010000001">
    <property type="protein sequence ID" value="MBU2709439.1"/>
    <property type="molecule type" value="Genomic_DNA"/>
</dbReference>
<keyword evidence="3" id="KW-1185">Reference proteome</keyword>